<gene>
    <name evidence="1" type="ORF">E2C01_032990</name>
</gene>
<reference evidence="1 2" key="1">
    <citation type="submission" date="2019-05" db="EMBL/GenBank/DDBJ databases">
        <title>Another draft genome of Portunus trituberculatus and its Hox gene families provides insights of decapod evolution.</title>
        <authorList>
            <person name="Jeong J.-H."/>
            <person name="Song I."/>
            <person name="Kim S."/>
            <person name="Choi T."/>
            <person name="Kim D."/>
            <person name="Ryu S."/>
            <person name="Kim W."/>
        </authorList>
    </citation>
    <scope>NUCLEOTIDE SEQUENCE [LARGE SCALE GENOMIC DNA]</scope>
    <source>
        <tissue evidence="1">Muscle</tissue>
    </source>
</reference>
<accession>A0A5B7F300</accession>
<protein>
    <submittedName>
        <fullName evidence="1">Uncharacterized protein</fullName>
    </submittedName>
</protein>
<dbReference type="EMBL" id="VSRR010004367">
    <property type="protein sequence ID" value="MPC39453.1"/>
    <property type="molecule type" value="Genomic_DNA"/>
</dbReference>
<sequence length="81" mass="8962">MDRVSCDTVQRERQRHSSVTPLIGLHVTSPSATLHVIALPHNMTPTLEILGANVPQKDKWSLCSTSEKDIPSVMRRLISSS</sequence>
<keyword evidence="2" id="KW-1185">Reference proteome</keyword>
<evidence type="ECO:0000313" key="2">
    <source>
        <dbReference type="Proteomes" id="UP000324222"/>
    </source>
</evidence>
<proteinExistence type="predicted"/>
<organism evidence="1 2">
    <name type="scientific">Portunus trituberculatus</name>
    <name type="common">Swimming crab</name>
    <name type="synonym">Neptunus trituberculatus</name>
    <dbReference type="NCBI Taxonomy" id="210409"/>
    <lineage>
        <taxon>Eukaryota</taxon>
        <taxon>Metazoa</taxon>
        <taxon>Ecdysozoa</taxon>
        <taxon>Arthropoda</taxon>
        <taxon>Crustacea</taxon>
        <taxon>Multicrustacea</taxon>
        <taxon>Malacostraca</taxon>
        <taxon>Eumalacostraca</taxon>
        <taxon>Eucarida</taxon>
        <taxon>Decapoda</taxon>
        <taxon>Pleocyemata</taxon>
        <taxon>Brachyura</taxon>
        <taxon>Eubrachyura</taxon>
        <taxon>Portunoidea</taxon>
        <taxon>Portunidae</taxon>
        <taxon>Portuninae</taxon>
        <taxon>Portunus</taxon>
    </lineage>
</organism>
<name>A0A5B7F300_PORTR</name>
<evidence type="ECO:0000313" key="1">
    <source>
        <dbReference type="EMBL" id="MPC39453.1"/>
    </source>
</evidence>
<dbReference type="AlphaFoldDB" id="A0A5B7F300"/>
<dbReference type="Proteomes" id="UP000324222">
    <property type="component" value="Unassembled WGS sequence"/>
</dbReference>
<comment type="caution">
    <text evidence="1">The sequence shown here is derived from an EMBL/GenBank/DDBJ whole genome shotgun (WGS) entry which is preliminary data.</text>
</comment>